<comment type="caution">
    <text evidence="1">The sequence shown here is derived from an EMBL/GenBank/DDBJ whole genome shotgun (WGS) entry which is preliminary data.</text>
</comment>
<dbReference type="AlphaFoldDB" id="A0A9X0CU84"/>
<protein>
    <submittedName>
        <fullName evidence="1">Uncharacterized protein</fullName>
    </submittedName>
</protein>
<gene>
    <name evidence="1" type="ORF">OS493_038658</name>
</gene>
<proteinExistence type="predicted"/>
<keyword evidence="2" id="KW-1185">Reference proteome</keyword>
<evidence type="ECO:0000313" key="2">
    <source>
        <dbReference type="Proteomes" id="UP001163046"/>
    </source>
</evidence>
<reference evidence="1" key="1">
    <citation type="submission" date="2023-01" db="EMBL/GenBank/DDBJ databases">
        <title>Genome assembly of the deep-sea coral Lophelia pertusa.</title>
        <authorList>
            <person name="Herrera S."/>
            <person name="Cordes E."/>
        </authorList>
    </citation>
    <scope>NUCLEOTIDE SEQUENCE</scope>
    <source>
        <strain evidence="1">USNM1676648</strain>
        <tissue evidence="1">Polyp</tissue>
    </source>
</reference>
<name>A0A9X0CU84_9CNID</name>
<feature type="non-terminal residue" evidence="1">
    <location>
        <position position="1"/>
    </location>
</feature>
<organism evidence="1 2">
    <name type="scientific">Desmophyllum pertusum</name>
    <dbReference type="NCBI Taxonomy" id="174260"/>
    <lineage>
        <taxon>Eukaryota</taxon>
        <taxon>Metazoa</taxon>
        <taxon>Cnidaria</taxon>
        <taxon>Anthozoa</taxon>
        <taxon>Hexacorallia</taxon>
        <taxon>Scleractinia</taxon>
        <taxon>Caryophylliina</taxon>
        <taxon>Caryophylliidae</taxon>
        <taxon>Desmophyllum</taxon>
    </lineage>
</organism>
<evidence type="ECO:0000313" key="1">
    <source>
        <dbReference type="EMBL" id="KAJ7375810.1"/>
    </source>
</evidence>
<dbReference type="Proteomes" id="UP001163046">
    <property type="component" value="Unassembled WGS sequence"/>
</dbReference>
<dbReference type="EMBL" id="MU826460">
    <property type="protein sequence ID" value="KAJ7375810.1"/>
    <property type="molecule type" value="Genomic_DNA"/>
</dbReference>
<sequence length="146" mass="16330">AVVNKPRWDKRDKQAKTEFSQLHRKRSTTNASSFYSDCELEPISGELQPLGPTLNTTLQFIKLICCEKLVLKTAGVVAISEQTFSLNLASTRGACSWGCTDILLRRKRAAWIHGVGCVADDVRGVLFARSRYLRRSHPRTAPVRGQ</sequence>
<accession>A0A9X0CU84</accession>